<name>A0A6S7FPT8_PARCT</name>
<dbReference type="AlphaFoldDB" id="A0A6S7FPT8"/>
<dbReference type="EMBL" id="CACRXK020000084">
    <property type="protein sequence ID" value="CAB3978019.1"/>
    <property type="molecule type" value="Genomic_DNA"/>
</dbReference>
<gene>
    <name evidence="1" type="ORF">PACLA_8A035346</name>
</gene>
<sequence>MVDETLALVENDVFNNASTVRAYKLKYTDSVYADTTYVTALLRFRRAVSALQVYNDFICKHYSGRRKNIDLFSIWHPTQSEIRAREISDDIGEDDHFMGDIVTRDMLWYLKDGEYTIY</sequence>
<dbReference type="Proteomes" id="UP001152795">
    <property type="component" value="Unassembled WGS sequence"/>
</dbReference>
<organism evidence="1 2">
    <name type="scientific">Paramuricea clavata</name>
    <name type="common">Red gorgonian</name>
    <name type="synonym">Violescent sea-whip</name>
    <dbReference type="NCBI Taxonomy" id="317549"/>
    <lineage>
        <taxon>Eukaryota</taxon>
        <taxon>Metazoa</taxon>
        <taxon>Cnidaria</taxon>
        <taxon>Anthozoa</taxon>
        <taxon>Octocorallia</taxon>
        <taxon>Malacalcyonacea</taxon>
        <taxon>Plexauridae</taxon>
        <taxon>Paramuricea</taxon>
    </lineage>
</organism>
<accession>A0A6S7FPT8</accession>
<evidence type="ECO:0000313" key="1">
    <source>
        <dbReference type="EMBL" id="CAB3978019.1"/>
    </source>
</evidence>
<proteinExistence type="predicted"/>
<reference evidence="1" key="1">
    <citation type="submission" date="2020-04" db="EMBL/GenBank/DDBJ databases">
        <authorList>
            <person name="Alioto T."/>
            <person name="Alioto T."/>
            <person name="Gomez Garrido J."/>
        </authorList>
    </citation>
    <scope>NUCLEOTIDE SEQUENCE</scope>
    <source>
        <strain evidence="1">A484AB</strain>
    </source>
</reference>
<evidence type="ECO:0000313" key="2">
    <source>
        <dbReference type="Proteomes" id="UP001152795"/>
    </source>
</evidence>
<protein>
    <submittedName>
        <fullName evidence="1">Uncharacterized protein</fullName>
    </submittedName>
</protein>
<comment type="caution">
    <text evidence="1">The sequence shown here is derived from an EMBL/GenBank/DDBJ whole genome shotgun (WGS) entry which is preliminary data.</text>
</comment>
<keyword evidence="2" id="KW-1185">Reference proteome</keyword>